<gene>
    <name evidence="1" type="ORF">EDI_289680</name>
</gene>
<dbReference type="InterPro" id="IPR008984">
    <property type="entry name" value="SMAD_FHA_dom_sf"/>
</dbReference>
<dbReference type="SUPFAM" id="SSF49879">
    <property type="entry name" value="SMAD/FHA domain"/>
    <property type="match status" value="1"/>
</dbReference>
<dbReference type="eggNOG" id="ENOG502RFU5">
    <property type="taxonomic scope" value="Eukaryota"/>
</dbReference>
<dbReference type="Proteomes" id="UP000008076">
    <property type="component" value="Unassembled WGS sequence"/>
</dbReference>
<dbReference type="RefSeq" id="XP_001741998.1">
    <property type="nucleotide sequence ID" value="XM_001741946.1"/>
</dbReference>
<dbReference type="EMBL" id="DS551057">
    <property type="protein sequence ID" value="EDR21534.1"/>
    <property type="molecule type" value="Genomic_DNA"/>
</dbReference>
<dbReference type="OMA" id="GYEAELC"/>
<dbReference type="VEuPathDB" id="AmoebaDB:EDI_289680"/>
<sequence>MNDTNSIKDEHLISPSKIAIKQNFSQMDYQYGCSCYIAKLEESNEQQRLYFKPEKEYGIGSHSLCSIRLTPNAEPLIALFQVNLRGDVSIIPYAKKTPIKINGNNITTETKLNNFDELDIGDLHFQYITFYENVKYQNNPEFENRYHRLFIKLALKKFFNVDITKKDEELKLILPPFLWSVCSSSDIGKALTLSLNELKKVTPVPGGDEFVGLLRQMISQFFCVSSSSTGLKVGGYEAELCSYTNEIKKTPSRKINFDEMQDSEDPLEIFRMASEKKQEKIPKKPQLTDN</sequence>
<reference evidence="2" key="1">
    <citation type="submission" date="2007-12" db="EMBL/GenBank/DDBJ databases">
        <title>Annotation of Entamoeba dispar SAW760.</title>
        <authorList>
            <person name="Lorenzi H."/>
            <person name="Inman J."/>
            <person name="Schobel S."/>
            <person name="Amedeo P."/>
            <person name="Caler E."/>
        </authorList>
    </citation>
    <scope>NUCLEOTIDE SEQUENCE [LARGE SCALE GENOMIC DNA]</scope>
    <source>
        <strain evidence="2">ATCC PRA-260 / SAW760</strain>
    </source>
</reference>
<evidence type="ECO:0000313" key="2">
    <source>
        <dbReference type="Proteomes" id="UP000008076"/>
    </source>
</evidence>
<dbReference type="KEGG" id="edi:EDI_289680"/>
<protein>
    <submittedName>
        <fullName evidence="1">Uncharacterized protein</fullName>
    </submittedName>
</protein>
<dbReference type="AlphaFoldDB" id="B0EVC2"/>
<keyword evidence="2" id="KW-1185">Reference proteome</keyword>
<name>B0EVC2_ENTDS</name>
<dbReference type="OrthoDB" id="28957at2759"/>
<accession>B0EVC2</accession>
<proteinExistence type="predicted"/>
<dbReference type="Gene3D" id="2.60.200.20">
    <property type="match status" value="1"/>
</dbReference>
<dbReference type="GeneID" id="5886882"/>
<organism evidence="2">
    <name type="scientific">Entamoeba dispar (strain ATCC PRA-260 / SAW760)</name>
    <dbReference type="NCBI Taxonomy" id="370354"/>
    <lineage>
        <taxon>Eukaryota</taxon>
        <taxon>Amoebozoa</taxon>
        <taxon>Evosea</taxon>
        <taxon>Archamoebae</taxon>
        <taxon>Mastigamoebida</taxon>
        <taxon>Entamoebidae</taxon>
        <taxon>Entamoeba</taxon>
    </lineage>
</organism>
<evidence type="ECO:0000313" key="1">
    <source>
        <dbReference type="EMBL" id="EDR21534.1"/>
    </source>
</evidence>